<dbReference type="InterPro" id="IPR006664">
    <property type="entry name" value="OMP_bac"/>
</dbReference>
<evidence type="ECO:0000313" key="5">
    <source>
        <dbReference type="EMBL" id="SDG90220.1"/>
    </source>
</evidence>
<dbReference type="Gene3D" id="2.60.40.2540">
    <property type="match status" value="1"/>
</dbReference>
<organism evidence="5 6">
    <name type="scientific">Vibrio xiamenensis</name>
    <dbReference type="NCBI Taxonomy" id="861298"/>
    <lineage>
        <taxon>Bacteria</taxon>
        <taxon>Pseudomonadati</taxon>
        <taxon>Pseudomonadota</taxon>
        <taxon>Gammaproteobacteria</taxon>
        <taxon>Vibrionales</taxon>
        <taxon>Vibrionaceae</taxon>
        <taxon>Vibrio</taxon>
    </lineage>
</organism>
<evidence type="ECO:0000256" key="1">
    <source>
        <dbReference type="ARBA" id="ARBA00004442"/>
    </source>
</evidence>
<dbReference type="OrthoDB" id="6905929at2"/>
<dbReference type="InterPro" id="IPR041544">
    <property type="entry name" value="MotY_N"/>
</dbReference>
<dbReference type="Pfam" id="PF18393">
    <property type="entry name" value="MotY_N"/>
    <property type="match status" value="1"/>
</dbReference>
<keyword evidence="6" id="KW-1185">Reference proteome</keyword>
<proteinExistence type="predicted"/>
<dbReference type="SUPFAM" id="SSF103088">
    <property type="entry name" value="OmpA-like"/>
    <property type="match status" value="1"/>
</dbReference>
<protein>
    <submittedName>
        <fullName evidence="5">OmpA family protein</fullName>
    </submittedName>
</protein>
<dbReference type="PANTHER" id="PTHR30329">
    <property type="entry name" value="STATOR ELEMENT OF FLAGELLAR MOTOR COMPLEX"/>
    <property type="match status" value="1"/>
</dbReference>
<evidence type="ECO:0000256" key="3">
    <source>
        <dbReference type="PROSITE-ProRule" id="PRU00473"/>
    </source>
</evidence>
<dbReference type="Proteomes" id="UP000198854">
    <property type="component" value="Unassembled WGS sequence"/>
</dbReference>
<feature type="domain" description="OmpA-like" evidence="4">
    <location>
        <begin position="198"/>
        <end position="316"/>
    </location>
</feature>
<dbReference type="CDD" id="cd07185">
    <property type="entry name" value="OmpA_C-like"/>
    <property type="match status" value="1"/>
</dbReference>
<dbReference type="PANTHER" id="PTHR30329:SF17">
    <property type="entry name" value="LIPOPROTEIN YFIB-RELATED"/>
    <property type="match status" value="1"/>
</dbReference>
<name>A0A1G7Y2N7_9VIBR</name>
<dbReference type="AlphaFoldDB" id="A0A1G7Y2N7"/>
<evidence type="ECO:0000256" key="2">
    <source>
        <dbReference type="ARBA" id="ARBA00023136"/>
    </source>
</evidence>
<dbReference type="PRINTS" id="PR01021">
    <property type="entry name" value="OMPADOMAIN"/>
</dbReference>
<dbReference type="RefSeq" id="WP_093270420.1">
    <property type="nucleotide sequence ID" value="NZ_FNDD01000004.1"/>
</dbReference>
<reference evidence="5 6" key="1">
    <citation type="submission" date="2016-10" db="EMBL/GenBank/DDBJ databases">
        <authorList>
            <person name="de Groot N.N."/>
        </authorList>
    </citation>
    <scope>NUCLEOTIDE SEQUENCE [LARGE SCALE GENOMIC DNA]</scope>
    <source>
        <strain evidence="5 6">CGMCC 1.10228</strain>
    </source>
</reference>
<evidence type="ECO:0000259" key="4">
    <source>
        <dbReference type="PROSITE" id="PS51123"/>
    </source>
</evidence>
<accession>A0A1G7Y2N7</accession>
<dbReference type="STRING" id="861298.SAMN04488136_104156"/>
<dbReference type="InterPro" id="IPR006665">
    <property type="entry name" value="OmpA-like"/>
</dbReference>
<evidence type="ECO:0000313" key="6">
    <source>
        <dbReference type="Proteomes" id="UP000198854"/>
    </source>
</evidence>
<sequence>MKVYANKDNLMAYFYNSLMSAKGKIKKFEPRFNFYFSAVFLLLPIFSSVAKADNVIQVPMDLATWNYKEQHLECTLIHNEESVGSIYFHAVTNRSTTLELKMKNKSVYGNNAELYRMAPPWMPAEKDFISDGYSEPRSNKIKFRQGVSELIQAVEQGSWINIQLSDDKSTPLADIRIPAIRFKPSFDQFTKCQSALPDITYAQARDTRLFFDVGQKELTGKQRQNLKALSSFIQADDTVTKVLVDGHTDNVGTNAANLNMSRIRAEAVEKVLNELGVPDQMIEVRAHGSRYPVASNSSAIGKAQNRRVSIRLVRNDESVVFEQSIQNNDAGKVQ</sequence>
<dbReference type="GO" id="GO:0009279">
    <property type="term" value="C:cell outer membrane"/>
    <property type="evidence" value="ECO:0007669"/>
    <property type="project" value="UniProtKB-SubCell"/>
</dbReference>
<dbReference type="PROSITE" id="PS51123">
    <property type="entry name" value="OMPA_2"/>
    <property type="match status" value="1"/>
</dbReference>
<gene>
    <name evidence="5" type="ORF">SAMN04488136_104156</name>
</gene>
<comment type="subcellular location">
    <subcellularLocation>
        <location evidence="1">Cell outer membrane</location>
    </subcellularLocation>
</comment>
<dbReference type="InterPro" id="IPR050330">
    <property type="entry name" value="Bact_OuterMem_StrucFunc"/>
</dbReference>
<dbReference type="InterPro" id="IPR036737">
    <property type="entry name" value="OmpA-like_sf"/>
</dbReference>
<dbReference type="EMBL" id="FNDD01000004">
    <property type="protein sequence ID" value="SDG90220.1"/>
    <property type="molecule type" value="Genomic_DNA"/>
</dbReference>
<dbReference type="PRINTS" id="PR01023">
    <property type="entry name" value="NAFLGMOTY"/>
</dbReference>
<dbReference type="Gene3D" id="3.30.1330.60">
    <property type="entry name" value="OmpA-like domain"/>
    <property type="match status" value="1"/>
</dbReference>
<keyword evidence="2 3" id="KW-0472">Membrane</keyword>
<dbReference type="Pfam" id="PF00691">
    <property type="entry name" value="OmpA"/>
    <property type="match status" value="1"/>
</dbReference>